<dbReference type="Pfam" id="PF07007">
    <property type="entry name" value="LprI"/>
    <property type="match status" value="1"/>
</dbReference>
<keyword evidence="1" id="KW-0732">Signal</keyword>
<reference evidence="3 4" key="1">
    <citation type="submission" date="2019-12" db="EMBL/GenBank/DDBJ databases">
        <title>complete genome sequences of Acinetobacter pittii str. WP2-W18-ESBL-11 isolated from wastewater treatment plant effluent.</title>
        <authorList>
            <person name="Sekizuka T."/>
            <person name="Itokawa K."/>
            <person name="Yatsu K."/>
            <person name="Inamine Y."/>
            <person name="Kuroda M."/>
        </authorList>
    </citation>
    <scope>NUCLEOTIDE SEQUENCE [LARGE SCALE GENOMIC DNA]</scope>
    <source>
        <strain evidence="3 4">WP2-W18-ESBL-11</strain>
    </source>
</reference>
<evidence type="ECO:0000313" key="4">
    <source>
        <dbReference type="Proteomes" id="UP000515758"/>
    </source>
</evidence>
<evidence type="ECO:0000313" key="3">
    <source>
        <dbReference type="EMBL" id="BBQ50519.1"/>
    </source>
</evidence>
<dbReference type="PANTHER" id="PTHR37549">
    <property type="entry name" value="LIPOPROTEIN LPRI"/>
    <property type="match status" value="1"/>
</dbReference>
<gene>
    <name evidence="3" type="ORF">WP2W18E11_35170</name>
</gene>
<dbReference type="Proteomes" id="UP000515758">
    <property type="component" value="Chromosome"/>
</dbReference>
<dbReference type="GO" id="GO:0005576">
    <property type="term" value="C:extracellular region"/>
    <property type="evidence" value="ECO:0007669"/>
    <property type="project" value="TreeGrafter"/>
</dbReference>
<protein>
    <recommendedName>
        <fullName evidence="2">Lysozyme inhibitor LprI-like N-terminal domain-containing protein</fullName>
    </recommendedName>
</protein>
<dbReference type="EMBL" id="AP021936">
    <property type="protein sequence ID" value="BBQ50519.1"/>
    <property type="molecule type" value="Genomic_DNA"/>
</dbReference>
<sequence length="119" mass="13178">MNNKLAICFALLSSIAFTQSSQAASFSCDAAKTKTKTEKSICKNRSLNDADVKMATTYQIVLHALPMGGRDSQKDAQYQWLKKRNACAASVSCISKAYQQRQKQLDTILQDRVLSHGPF</sequence>
<feature type="chain" id="PRO_5027685487" description="Lysozyme inhibitor LprI-like N-terminal domain-containing protein" evidence="1">
    <location>
        <begin position="24"/>
        <end position="119"/>
    </location>
</feature>
<dbReference type="PANTHER" id="PTHR37549:SF1">
    <property type="entry name" value="LIPOPROTEIN LPRI"/>
    <property type="match status" value="1"/>
</dbReference>
<evidence type="ECO:0000256" key="1">
    <source>
        <dbReference type="SAM" id="SignalP"/>
    </source>
</evidence>
<dbReference type="PROSITE" id="PS51257">
    <property type="entry name" value="PROKAR_LIPOPROTEIN"/>
    <property type="match status" value="1"/>
</dbReference>
<dbReference type="InterPro" id="IPR052755">
    <property type="entry name" value="Lysozyme_Inhibitor_LprI"/>
</dbReference>
<dbReference type="InterPro" id="IPR009739">
    <property type="entry name" value="LprI-like_N"/>
</dbReference>
<name>A0A6S4V747_ACIPI</name>
<organism evidence="3 4">
    <name type="scientific">Acinetobacter pittii</name>
    <name type="common">Acinetobacter genomosp. 3</name>
    <dbReference type="NCBI Taxonomy" id="48296"/>
    <lineage>
        <taxon>Bacteria</taxon>
        <taxon>Pseudomonadati</taxon>
        <taxon>Pseudomonadota</taxon>
        <taxon>Gammaproteobacteria</taxon>
        <taxon>Moraxellales</taxon>
        <taxon>Moraxellaceae</taxon>
        <taxon>Acinetobacter</taxon>
        <taxon>Acinetobacter calcoaceticus/baumannii complex</taxon>
    </lineage>
</organism>
<feature type="signal peptide" evidence="1">
    <location>
        <begin position="1"/>
        <end position="23"/>
    </location>
</feature>
<feature type="domain" description="Lysozyme inhibitor LprI-like N-terminal" evidence="2">
    <location>
        <begin position="28"/>
        <end position="105"/>
    </location>
</feature>
<evidence type="ECO:0000259" key="2">
    <source>
        <dbReference type="Pfam" id="PF07007"/>
    </source>
</evidence>
<dbReference type="AlphaFoldDB" id="A0A6S4V747"/>
<accession>A0A6S4V747</accession>
<proteinExistence type="predicted"/>
<dbReference type="RefSeq" id="WP_182917670.1">
    <property type="nucleotide sequence ID" value="NZ_AP021936.1"/>
</dbReference>